<gene>
    <name evidence="2" type="ORF">FNYG_10814</name>
</gene>
<dbReference type="STRING" id="42673.A0A2K0W0Z9"/>
<feature type="region of interest" description="Disordered" evidence="1">
    <location>
        <begin position="1"/>
        <end position="20"/>
    </location>
</feature>
<feature type="compositionally biased region" description="Basic and acidic residues" evidence="1">
    <location>
        <begin position="162"/>
        <end position="181"/>
    </location>
</feature>
<accession>A0A2K0W0Z9</accession>
<dbReference type="OrthoDB" id="4738706at2759"/>
<dbReference type="Proteomes" id="UP000236664">
    <property type="component" value="Unassembled WGS sequence"/>
</dbReference>
<feature type="compositionally biased region" description="Low complexity" evidence="1">
    <location>
        <begin position="79"/>
        <end position="89"/>
    </location>
</feature>
<evidence type="ECO:0000256" key="1">
    <source>
        <dbReference type="SAM" id="MobiDB-lite"/>
    </source>
</evidence>
<dbReference type="PANTHER" id="PTHR38166:SF1">
    <property type="entry name" value="C2H2-TYPE DOMAIN-CONTAINING PROTEIN"/>
    <property type="match status" value="1"/>
</dbReference>
<sequence length="508" mass="57017">MIQDLEPLESSTREVPVNRLASRQDLKRQISLIGQRSRDAVRSEPEEETKVLKEYSNELSDTSRLSERDRANSSSPTISSDVDVASVSGDSEEPCQLDINTRGSRVFSRVFHRLYVLGQQEVLARGESSGSSPKGKQVAQGGSSNCSTSKDGTGSTRGRKNQRQDDDHGGGVRDKSNEPPQKKGKKSQSQCEGRSQFLACPYWKVDPERYWDCFMKKNDTIAHLKQHLTRRHTPKYYCQICYQTFREFDLFDSHALERSCTRGPSAKLEGISQQQKNKLSLKSKGSVEQQWHAVWSILFPDLEPPATIYIYSTQSEDFCRIQEFAQREGVAIMLDELESNGLIVRPDASNQLLRSTVQRAMVSIFRTYSNGREPSPEAEEPILSQAVEPDQGVSLQQESITEGRIGLGNHPTNCTDVNRMAEDGRDGDMIGRLDRPSRSTWSQLPTTTSWLPGEVVQDDTEDELWGTAFLDDPAFRESSSGNNLTLNFESSDMLDLDALLRDVISTEA</sequence>
<organism evidence="2 3">
    <name type="scientific">Gibberella nygamai</name>
    <name type="common">Bean root rot disease fungus</name>
    <name type="synonym">Fusarium nygamai</name>
    <dbReference type="NCBI Taxonomy" id="42673"/>
    <lineage>
        <taxon>Eukaryota</taxon>
        <taxon>Fungi</taxon>
        <taxon>Dikarya</taxon>
        <taxon>Ascomycota</taxon>
        <taxon>Pezizomycotina</taxon>
        <taxon>Sordariomycetes</taxon>
        <taxon>Hypocreomycetidae</taxon>
        <taxon>Hypocreales</taxon>
        <taxon>Nectriaceae</taxon>
        <taxon>Fusarium</taxon>
        <taxon>Fusarium fujikuroi species complex</taxon>
    </lineage>
</organism>
<comment type="caution">
    <text evidence="2">The sequence shown here is derived from an EMBL/GenBank/DDBJ whole genome shotgun (WGS) entry which is preliminary data.</text>
</comment>
<reference evidence="2 3" key="1">
    <citation type="submission" date="2017-06" db="EMBL/GenBank/DDBJ databases">
        <title>Genome of Fusarium nygamai isolate CS10214.</title>
        <authorList>
            <person name="Gardiner D.M."/>
            <person name="Obanor F."/>
            <person name="Kazan K."/>
        </authorList>
    </citation>
    <scope>NUCLEOTIDE SEQUENCE [LARGE SCALE GENOMIC DNA]</scope>
    <source>
        <strain evidence="2 3">CS10214</strain>
    </source>
</reference>
<feature type="compositionally biased region" description="Polar residues" evidence="1">
    <location>
        <begin position="128"/>
        <end position="156"/>
    </location>
</feature>
<feature type="region of interest" description="Disordered" evidence="1">
    <location>
        <begin position="34"/>
        <end position="97"/>
    </location>
</feature>
<name>A0A2K0W0Z9_GIBNY</name>
<feature type="region of interest" description="Disordered" evidence="1">
    <location>
        <begin position="124"/>
        <end position="190"/>
    </location>
</feature>
<keyword evidence="3" id="KW-1185">Reference proteome</keyword>
<dbReference type="EMBL" id="MTQA01000164">
    <property type="protein sequence ID" value="PNP75954.1"/>
    <property type="molecule type" value="Genomic_DNA"/>
</dbReference>
<proteinExistence type="predicted"/>
<evidence type="ECO:0008006" key="4">
    <source>
        <dbReference type="Google" id="ProtNLM"/>
    </source>
</evidence>
<protein>
    <recommendedName>
        <fullName evidence="4">C2H2-type domain-containing protein</fullName>
    </recommendedName>
</protein>
<evidence type="ECO:0000313" key="2">
    <source>
        <dbReference type="EMBL" id="PNP75954.1"/>
    </source>
</evidence>
<dbReference type="AlphaFoldDB" id="A0A2K0W0Z9"/>
<evidence type="ECO:0000313" key="3">
    <source>
        <dbReference type="Proteomes" id="UP000236664"/>
    </source>
</evidence>
<feature type="compositionally biased region" description="Basic and acidic residues" evidence="1">
    <location>
        <begin position="36"/>
        <end position="56"/>
    </location>
</feature>
<dbReference type="PANTHER" id="PTHR38166">
    <property type="entry name" value="C2H2-TYPE DOMAIN-CONTAINING PROTEIN-RELATED"/>
    <property type="match status" value="1"/>
</dbReference>